<dbReference type="Pfam" id="PF07797">
    <property type="entry name" value="DUF1639"/>
    <property type="match status" value="1"/>
</dbReference>
<name>A0A9K3HFQ3_HELAN</name>
<sequence>MAMAGRRLPRKLKKRPRIVQKKLDEITVDLYKVPDEADTGKW</sequence>
<gene>
    <name evidence="1" type="ORF">HanXRQr2_Chr12g0536511</name>
</gene>
<protein>
    <submittedName>
        <fullName evidence="1">Uncharacterized protein</fullName>
    </submittedName>
</protein>
<keyword evidence="2" id="KW-1185">Reference proteome</keyword>
<reference evidence="1" key="2">
    <citation type="submission" date="2020-06" db="EMBL/GenBank/DDBJ databases">
        <title>Helianthus annuus Genome sequencing and assembly Release 2.</title>
        <authorList>
            <person name="Gouzy J."/>
            <person name="Langlade N."/>
            <person name="Munos S."/>
        </authorList>
    </citation>
    <scope>NUCLEOTIDE SEQUENCE</scope>
    <source>
        <tissue evidence="1">Leaves</tissue>
    </source>
</reference>
<comment type="caution">
    <text evidence="1">The sequence shown here is derived from an EMBL/GenBank/DDBJ whole genome shotgun (WGS) entry which is preliminary data.</text>
</comment>
<evidence type="ECO:0000313" key="2">
    <source>
        <dbReference type="Proteomes" id="UP000215914"/>
    </source>
</evidence>
<evidence type="ECO:0000313" key="1">
    <source>
        <dbReference type="EMBL" id="KAF5777507.1"/>
    </source>
</evidence>
<proteinExistence type="predicted"/>
<dbReference type="EMBL" id="MNCJ02000327">
    <property type="protein sequence ID" value="KAF5777507.1"/>
    <property type="molecule type" value="Genomic_DNA"/>
</dbReference>
<dbReference type="Proteomes" id="UP000215914">
    <property type="component" value="Unassembled WGS sequence"/>
</dbReference>
<dbReference type="Gramene" id="mRNA:HanXRQr2_Chr12g0536511">
    <property type="protein sequence ID" value="mRNA:HanXRQr2_Chr12g0536511"/>
    <property type="gene ID" value="HanXRQr2_Chr12g0536511"/>
</dbReference>
<dbReference type="InterPro" id="IPR012438">
    <property type="entry name" value="DUF1639"/>
</dbReference>
<accession>A0A9K3HFQ3</accession>
<reference evidence="1" key="1">
    <citation type="journal article" date="2017" name="Nature">
        <title>The sunflower genome provides insights into oil metabolism, flowering and Asterid evolution.</title>
        <authorList>
            <person name="Badouin H."/>
            <person name="Gouzy J."/>
            <person name="Grassa C.J."/>
            <person name="Murat F."/>
            <person name="Staton S.E."/>
            <person name="Cottret L."/>
            <person name="Lelandais-Briere C."/>
            <person name="Owens G.L."/>
            <person name="Carrere S."/>
            <person name="Mayjonade B."/>
            <person name="Legrand L."/>
            <person name="Gill N."/>
            <person name="Kane N.C."/>
            <person name="Bowers J.E."/>
            <person name="Hubner S."/>
            <person name="Bellec A."/>
            <person name="Berard A."/>
            <person name="Berges H."/>
            <person name="Blanchet N."/>
            <person name="Boniface M.C."/>
            <person name="Brunel D."/>
            <person name="Catrice O."/>
            <person name="Chaidir N."/>
            <person name="Claudel C."/>
            <person name="Donnadieu C."/>
            <person name="Faraut T."/>
            <person name="Fievet G."/>
            <person name="Helmstetter N."/>
            <person name="King M."/>
            <person name="Knapp S.J."/>
            <person name="Lai Z."/>
            <person name="Le Paslier M.C."/>
            <person name="Lippi Y."/>
            <person name="Lorenzon L."/>
            <person name="Mandel J.R."/>
            <person name="Marage G."/>
            <person name="Marchand G."/>
            <person name="Marquand E."/>
            <person name="Bret-Mestries E."/>
            <person name="Morien E."/>
            <person name="Nambeesan S."/>
            <person name="Nguyen T."/>
            <person name="Pegot-Espagnet P."/>
            <person name="Pouilly N."/>
            <person name="Raftis F."/>
            <person name="Sallet E."/>
            <person name="Schiex T."/>
            <person name="Thomas J."/>
            <person name="Vandecasteele C."/>
            <person name="Vares D."/>
            <person name="Vear F."/>
            <person name="Vautrin S."/>
            <person name="Crespi M."/>
            <person name="Mangin B."/>
            <person name="Burke J.M."/>
            <person name="Salse J."/>
            <person name="Munos S."/>
            <person name="Vincourt P."/>
            <person name="Rieseberg L.H."/>
            <person name="Langlade N.B."/>
        </authorList>
    </citation>
    <scope>NUCLEOTIDE SEQUENCE</scope>
    <source>
        <tissue evidence="1">Leaves</tissue>
    </source>
</reference>
<organism evidence="1 2">
    <name type="scientific">Helianthus annuus</name>
    <name type="common">Common sunflower</name>
    <dbReference type="NCBI Taxonomy" id="4232"/>
    <lineage>
        <taxon>Eukaryota</taxon>
        <taxon>Viridiplantae</taxon>
        <taxon>Streptophyta</taxon>
        <taxon>Embryophyta</taxon>
        <taxon>Tracheophyta</taxon>
        <taxon>Spermatophyta</taxon>
        <taxon>Magnoliopsida</taxon>
        <taxon>eudicotyledons</taxon>
        <taxon>Gunneridae</taxon>
        <taxon>Pentapetalae</taxon>
        <taxon>asterids</taxon>
        <taxon>campanulids</taxon>
        <taxon>Asterales</taxon>
        <taxon>Asteraceae</taxon>
        <taxon>Asteroideae</taxon>
        <taxon>Heliantheae alliance</taxon>
        <taxon>Heliantheae</taxon>
        <taxon>Helianthus</taxon>
    </lineage>
</organism>
<dbReference type="AlphaFoldDB" id="A0A9K3HFQ3"/>